<dbReference type="Proteomes" id="UP000007434">
    <property type="component" value="Chromosome"/>
</dbReference>
<evidence type="ECO:0000313" key="5">
    <source>
        <dbReference type="Proteomes" id="UP000007434"/>
    </source>
</evidence>
<dbReference type="KEGG" id="has:Halsa_1188"/>
<accession>E4RK67</accession>
<comment type="pathway">
    <text evidence="1">Purine metabolism; ppGpp biosynthesis; ppGpp from GTP: step 1/2.</text>
</comment>
<dbReference type="EMBL" id="CP002304">
    <property type="protein sequence ID" value="ADQ14619.1"/>
    <property type="molecule type" value="Genomic_DNA"/>
</dbReference>
<keyword evidence="2" id="KW-0175">Coiled coil</keyword>
<dbReference type="UniPathway" id="UPA00908">
    <property type="reaction ID" value="UER00884"/>
</dbReference>
<dbReference type="PANTHER" id="PTHR41773:SF1">
    <property type="entry name" value="RELA_SPOT DOMAIN-CONTAINING PROTEIN"/>
    <property type="match status" value="1"/>
</dbReference>
<dbReference type="Gene3D" id="1.10.287.860">
    <property type="entry name" value="Nucleotidyltransferase"/>
    <property type="match status" value="1"/>
</dbReference>
<dbReference type="Pfam" id="PF04607">
    <property type="entry name" value="RelA_SpoT"/>
    <property type="match status" value="1"/>
</dbReference>
<proteinExistence type="predicted"/>
<dbReference type="eggNOG" id="COG2357">
    <property type="taxonomic scope" value="Bacteria"/>
</dbReference>
<dbReference type="SMART" id="SM00954">
    <property type="entry name" value="RelA_SpoT"/>
    <property type="match status" value="1"/>
</dbReference>
<dbReference type="AlphaFoldDB" id="E4RK67"/>
<dbReference type="RefSeq" id="WP_013405701.1">
    <property type="nucleotide sequence ID" value="NC_014654.1"/>
</dbReference>
<evidence type="ECO:0000259" key="3">
    <source>
        <dbReference type="SMART" id="SM00954"/>
    </source>
</evidence>
<reference evidence="4 5" key="1">
    <citation type="submission" date="2010-11" db="EMBL/GenBank/DDBJ databases">
        <title>Complete sequence of Halanaerobium sp. sapolanicus.</title>
        <authorList>
            <consortium name="US DOE Joint Genome Institute"/>
            <person name="Lucas S."/>
            <person name="Copeland A."/>
            <person name="Lapidus A."/>
            <person name="Cheng J.-F."/>
            <person name="Bruce D."/>
            <person name="Goodwin L."/>
            <person name="Pitluck S."/>
            <person name="Davenport K."/>
            <person name="Detter J.C."/>
            <person name="Han C."/>
            <person name="Tapia R."/>
            <person name="Land M."/>
            <person name="Hauser L."/>
            <person name="Jeffries C."/>
            <person name="Kyrpides N."/>
            <person name="Ivanova N."/>
            <person name="Mikhailova N."/>
            <person name="Begemann M.B."/>
            <person name="Mormile M.R."/>
            <person name="Wall J.D."/>
            <person name="Elias D.A."/>
            <person name="Woyke T."/>
        </authorList>
    </citation>
    <scope>NUCLEOTIDE SEQUENCE [LARGE SCALE GENOMIC DNA]</scope>
    <source>
        <strain evidence="5">sapolanicus</strain>
    </source>
</reference>
<feature type="coiled-coil region" evidence="2">
    <location>
        <begin position="189"/>
        <end position="216"/>
    </location>
</feature>
<evidence type="ECO:0000256" key="1">
    <source>
        <dbReference type="ARBA" id="ARBA00004976"/>
    </source>
</evidence>
<sequence>MADKITVEKAVEDYKKNREKFIYLTSEVEKIIKEVLNDKEIEYHNIEKRTKSIESFKRKAKREKYKDPINEITDLAGIRIVTLFEKDVYKISTIIKEIFKIDYENSVDKSDFLEADKMGYKSVHYIAALTDKRITDSKLESFKDFYFEIQIRSILQHAWAEIEHDRNYKFKGNLPKHLQRRFYSLAGMLEMADREFNQLAKEVEEYKSRVKDITKDGEIELELTLNSLKKYSLNKFNEAINSSLISVDFDNETILKELKIYGINNLIELDDIVPENFCEFIKKILNKKRIVKLSPLIRTMMIINDHHKYFEIVCDNNELNPDNFYLRLLKEYDITINKII</sequence>
<evidence type="ECO:0000313" key="4">
    <source>
        <dbReference type="EMBL" id="ADQ14619.1"/>
    </source>
</evidence>
<dbReference type="STRING" id="656519.Halsa_1188"/>
<dbReference type="SUPFAM" id="SSF81301">
    <property type="entry name" value="Nucleotidyltransferase"/>
    <property type="match status" value="1"/>
</dbReference>
<dbReference type="OrthoDB" id="9801824at2"/>
<dbReference type="InterPro" id="IPR043519">
    <property type="entry name" value="NT_sf"/>
</dbReference>
<gene>
    <name evidence="4" type="ordered locus">Halsa_1188</name>
</gene>
<dbReference type="CDD" id="cd05399">
    <property type="entry name" value="NT_Rel-Spo_like"/>
    <property type="match status" value="1"/>
</dbReference>
<evidence type="ECO:0000256" key="2">
    <source>
        <dbReference type="SAM" id="Coils"/>
    </source>
</evidence>
<organism evidence="4 5">
    <name type="scientific">Halanaerobium hydrogeniformans</name>
    <name type="common">Halanaerobium sp. (strain sapolanicus)</name>
    <dbReference type="NCBI Taxonomy" id="656519"/>
    <lineage>
        <taxon>Bacteria</taxon>
        <taxon>Bacillati</taxon>
        <taxon>Bacillota</taxon>
        <taxon>Clostridia</taxon>
        <taxon>Halanaerobiales</taxon>
        <taxon>Halanaerobiaceae</taxon>
        <taxon>Halanaerobium</taxon>
    </lineage>
</organism>
<feature type="domain" description="RelA/SpoT" evidence="3">
    <location>
        <begin position="48"/>
        <end position="174"/>
    </location>
</feature>
<dbReference type="GO" id="GO:0015970">
    <property type="term" value="P:guanosine tetraphosphate biosynthetic process"/>
    <property type="evidence" value="ECO:0007669"/>
    <property type="project" value="UniProtKB-UniPathway"/>
</dbReference>
<dbReference type="InterPro" id="IPR007685">
    <property type="entry name" value="RelA_SpoT"/>
</dbReference>
<protein>
    <submittedName>
        <fullName evidence="4">RelA/SpoT domain protein</fullName>
    </submittedName>
</protein>
<dbReference type="HOGENOM" id="CLU_058756_0_0_9"/>
<dbReference type="PANTHER" id="PTHR41773">
    <property type="entry name" value="GTP PYROPHOSPHATASE-RELATED"/>
    <property type="match status" value="1"/>
</dbReference>
<keyword evidence="5" id="KW-1185">Reference proteome</keyword>
<reference evidence="4 5" key="2">
    <citation type="journal article" date="2011" name="J. Bacteriol.">
        <title>Complete Genome Sequence of the Haloalkaliphilic, Hydrogen Producing Halanaerobium hydrogenoformans.</title>
        <authorList>
            <person name="Brown S.D."/>
            <person name="Begemann M.B."/>
            <person name="Mormile M.R."/>
            <person name="Wall J.D."/>
            <person name="Han C.S."/>
            <person name="Goodwin L.A."/>
            <person name="Pitluck S."/>
            <person name="Land M.L."/>
            <person name="Hauser L.J."/>
            <person name="Elias D.A."/>
        </authorList>
    </citation>
    <scope>NUCLEOTIDE SEQUENCE [LARGE SCALE GENOMIC DNA]</scope>
    <source>
        <strain evidence="5">sapolanicus</strain>
    </source>
</reference>
<name>E4RK67_HALHG</name>
<dbReference type="Gene3D" id="3.30.460.10">
    <property type="entry name" value="Beta Polymerase, domain 2"/>
    <property type="match status" value="1"/>
</dbReference>